<dbReference type="SUPFAM" id="SSF54171">
    <property type="entry name" value="DNA-binding domain"/>
    <property type="match status" value="1"/>
</dbReference>
<evidence type="ECO:0000256" key="6">
    <source>
        <dbReference type="ARBA" id="ARBA00023242"/>
    </source>
</evidence>
<dbReference type="PANTHER" id="PTHR31190:SF287">
    <property type="entry name" value="DEVELOPMENT RELATED ERF PROTEIN"/>
    <property type="match status" value="1"/>
</dbReference>
<evidence type="ECO:0000256" key="5">
    <source>
        <dbReference type="ARBA" id="ARBA00023163"/>
    </source>
</evidence>
<dbReference type="FunFam" id="3.30.730.10:FF:000001">
    <property type="entry name" value="Ethylene-responsive transcription factor 2"/>
    <property type="match status" value="1"/>
</dbReference>
<keyword evidence="3" id="KW-0805">Transcription regulation</keyword>
<gene>
    <name evidence="8" type="ORF">GSCOC_T00028799001</name>
</gene>
<dbReference type="PROSITE" id="PS51032">
    <property type="entry name" value="AP2_ERF"/>
    <property type="match status" value="1"/>
</dbReference>
<dbReference type="PANTHER" id="PTHR31190">
    <property type="entry name" value="DNA-BINDING DOMAIN"/>
    <property type="match status" value="1"/>
</dbReference>
<dbReference type="InterPro" id="IPR016177">
    <property type="entry name" value="DNA-bd_dom_sf"/>
</dbReference>
<dbReference type="CDD" id="cd00018">
    <property type="entry name" value="AP2"/>
    <property type="match status" value="1"/>
</dbReference>
<keyword evidence="6" id="KW-0539">Nucleus</keyword>
<dbReference type="Gramene" id="CDP09437">
    <property type="protein sequence ID" value="CDP09437"/>
    <property type="gene ID" value="GSCOC_T00028799001"/>
</dbReference>
<dbReference type="GO" id="GO:0009873">
    <property type="term" value="P:ethylene-activated signaling pathway"/>
    <property type="evidence" value="ECO:0007669"/>
    <property type="project" value="InterPro"/>
</dbReference>
<keyword evidence="5" id="KW-0804">Transcription</keyword>
<comment type="subcellular location">
    <subcellularLocation>
        <location evidence="1">Nucleus</location>
    </subcellularLocation>
</comment>
<dbReference type="STRING" id="49390.A0A068UMA5"/>
<dbReference type="Pfam" id="PF00847">
    <property type="entry name" value="AP2"/>
    <property type="match status" value="1"/>
</dbReference>
<dbReference type="GO" id="GO:0003677">
    <property type="term" value="F:DNA binding"/>
    <property type="evidence" value="ECO:0007669"/>
    <property type="project" value="UniProtKB-KW"/>
</dbReference>
<dbReference type="InterPro" id="IPR036955">
    <property type="entry name" value="AP2/ERF_dom_sf"/>
</dbReference>
<evidence type="ECO:0000256" key="4">
    <source>
        <dbReference type="ARBA" id="ARBA00023125"/>
    </source>
</evidence>
<protein>
    <recommendedName>
        <fullName evidence="7">AP2/ERF domain-containing protein</fullName>
    </recommendedName>
</protein>
<dbReference type="PhylomeDB" id="A0A068UMA5"/>
<dbReference type="SMART" id="SM00380">
    <property type="entry name" value="AP2"/>
    <property type="match status" value="1"/>
</dbReference>
<dbReference type="InParanoid" id="A0A068UMA5"/>
<dbReference type="Gene3D" id="3.30.730.10">
    <property type="entry name" value="AP2/ERF domain"/>
    <property type="match status" value="1"/>
</dbReference>
<keyword evidence="9" id="KW-1185">Reference proteome</keyword>
<evidence type="ECO:0000313" key="9">
    <source>
        <dbReference type="Proteomes" id="UP000295252"/>
    </source>
</evidence>
<proteinExistence type="predicted"/>
<evidence type="ECO:0000256" key="3">
    <source>
        <dbReference type="ARBA" id="ARBA00023015"/>
    </source>
</evidence>
<dbReference type="OrthoDB" id="552345at2759"/>
<evidence type="ECO:0000256" key="2">
    <source>
        <dbReference type="ARBA" id="ARBA00022821"/>
    </source>
</evidence>
<name>A0A068UMA5_COFCA</name>
<accession>A0A068UMA5</accession>
<dbReference type="InterPro" id="IPR001471">
    <property type="entry name" value="AP2/ERF_dom"/>
</dbReference>
<dbReference type="EMBL" id="HG739122">
    <property type="protein sequence ID" value="CDP09437.1"/>
    <property type="molecule type" value="Genomic_DNA"/>
</dbReference>
<organism evidence="8 9">
    <name type="scientific">Coffea canephora</name>
    <name type="common">Robusta coffee</name>
    <dbReference type="NCBI Taxonomy" id="49390"/>
    <lineage>
        <taxon>Eukaryota</taxon>
        <taxon>Viridiplantae</taxon>
        <taxon>Streptophyta</taxon>
        <taxon>Embryophyta</taxon>
        <taxon>Tracheophyta</taxon>
        <taxon>Spermatophyta</taxon>
        <taxon>Magnoliopsida</taxon>
        <taxon>eudicotyledons</taxon>
        <taxon>Gunneridae</taxon>
        <taxon>Pentapetalae</taxon>
        <taxon>asterids</taxon>
        <taxon>lamiids</taxon>
        <taxon>Gentianales</taxon>
        <taxon>Rubiaceae</taxon>
        <taxon>Ixoroideae</taxon>
        <taxon>Gardenieae complex</taxon>
        <taxon>Bertiereae - Coffeeae clade</taxon>
        <taxon>Coffeeae</taxon>
        <taxon>Coffea</taxon>
    </lineage>
</organism>
<dbReference type="GO" id="GO:0003700">
    <property type="term" value="F:DNA-binding transcription factor activity"/>
    <property type="evidence" value="ECO:0007669"/>
    <property type="project" value="InterPro"/>
</dbReference>
<dbReference type="GO" id="GO:0006952">
    <property type="term" value="P:defense response"/>
    <property type="evidence" value="ECO:0007669"/>
    <property type="project" value="UniProtKB-KW"/>
</dbReference>
<dbReference type="AlphaFoldDB" id="A0A068UMA5"/>
<evidence type="ECO:0000259" key="7">
    <source>
        <dbReference type="PROSITE" id="PS51032"/>
    </source>
</evidence>
<keyword evidence="4" id="KW-0238">DNA-binding</keyword>
<feature type="domain" description="AP2/ERF" evidence="7">
    <location>
        <begin position="103"/>
        <end position="161"/>
    </location>
</feature>
<sequence>MMQEATSMDSDLALLSFFENHLLNDSDFQDIISEINSYDPPICNPSTSLGSSHLFGSGIEMISNTSTSNNSSETEGILDQLYEEVNQKPVPARGRQAPVEWTRYRGVRRRPWGKFAAEIRDLKMKGSRIWLGTYETPEDAALAYDQAAFEMRGAKARLNFPNLFGSNTLQPVRVNPRKRSLEPSVSCCSTEKDVPKKGKFEVSSMMI</sequence>
<keyword evidence="2" id="KW-0611">Plant defense</keyword>
<evidence type="ECO:0000313" key="8">
    <source>
        <dbReference type="EMBL" id="CDP09437.1"/>
    </source>
</evidence>
<dbReference type="Proteomes" id="UP000295252">
    <property type="component" value="Chromosome IV"/>
</dbReference>
<dbReference type="GO" id="GO:0005634">
    <property type="term" value="C:nucleus"/>
    <property type="evidence" value="ECO:0007669"/>
    <property type="project" value="UniProtKB-SubCell"/>
</dbReference>
<evidence type="ECO:0000256" key="1">
    <source>
        <dbReference type="ARBA" id="ARBA00004123"/>
    </source>
</evidence>
<reference evidence="9" key="1">
    <citation type="journal article" date="2014" name="Science">
        <title>The coffee genome provides insight into the convergent evolution of caffeine biosynthesis.</title>
        <authorList>
            <person name="Denoeud F."/>
            <person name="Carretero-Paulet L."/>
            <person name="Dereeper A."/>
            <person name="Droc G."/>
            <person name="Guyot R."/>
            <person name="Pietrella M."/>
            <person name="Zheng C."/>
            <person name="Alberti A."/>
            <person name="Anthony F."/>
            <person name="Aprea G."/>
            <person name="Aury J.M."/>
            <person name="Bento P."/>
            <person name="Bernard M."/>
            <person name="Bocs S."/>
            <person name="Campa C."/>
            <person name="Cenci A."/>
            <person name="Combes M.C."/>
            <person name="Crouzillat D."/>
            <person name="Da Silva C."/>
            <person name="Daddiego L."/>
            <person name="De Bellis F."/>
            <person name="Dussert S."/>
            <person name="Garsmeur O."/>
            <person name="Gayraud T."/>
            <person name="Guignon V."/>
            <person name="Jahn K."/>
            <person name="Jamilloux V."/>
            <person name="Joet T."/>
            <person name="Labadie K."/>
            <person name="Lan T."/>
            <person name="Leclercq J."/>
            <person name="Lepelley M."/>
            <person name="Leroy T."/>
            <person name="Li L.T."/>
            <person name="Librado P."/>
            <person name="Lopez L."/>
            <person name="Munoz A."/>
            <person name="Noel B."/>
            <person name="Pallavicini A."/>
            <person name="Perrotta G."/>
            <person name="Poncet V."/>
            <person name="Pot D."/>
            <person name="Priyono X."/>
            <person name="Rigoreau M."/>
            <person name="Rouard M."/>
            <person name="Rozas J."/>
            <person name="Tranchant-Dubreuil C."/>
            <person name="VanBuren R."/>
            <person name="Zhang Q."/>
            <person name="Andrade A.C."/>
            <person name="Argout X."/>
            <person name="Bertrand B."/>
            <person name="de Kochko A."/>
            <person name="Graziosi G."/>
            <person name="Henry R.J."/>
            <person name="Jayarama X."/>
            <person name="Ming R."/>
            <person name="Nagai C."/>
            <person name="Rounsley S."/>
            <person name="Sankoff D."/>
            <person name="Giuliano G."/>
            <person name="Albert V.A."/>
            <person name="Wincker P."/>
            <person name="Lashermes P."/>
        </authorList>
    </citation>
    <scope>NUCLEOTIDE SEQUENCE [LARGE SCALE GENOMIC DNA]</scope>
    <source>
        <strain evidence="9">cv. DH200-94</strain>
    </source>
</reference>
<dbReference type="PRINTS" id="PR00367">
    <property type="entry name" value="ETHRSPELEMNT"/>
</dbReference>
<dbReference type="InterPro" id="IPR044808">
    <property type="entry name" value="ERF_plant"/>
</dbReference>